<feature type="binding site" evidence="13">
    <location>
        <position position="217"/>
    </location>
    <ligand>
        <name>Zn(2+)</name>
        <dbReference type="ChEBI" id="CHEBI:29105"/>
    </ligand>
</feature>
<evidence type="ECO:0000256" key="2">
    <source>
        <dbReference type="ARBA" id="ARBA00009085"/>
    </source>
</evidence>
<dbReference type="CDD" id="cd14385">
    <property type="entry name" value="UBA1_spUBP14_like"/>
    <property type="match status" value="1"/>
</dbReference>
<proteinExistence type="inferred from homology"/>
<comment type="similarity">
    <text evidence="2 11">Belongs to the peptidase C19 family.</text>
</comment>
<evidence type="ECO:0000256" key="11">
    <source>
        <dbReference type="PIRNR" id="PIRNR016308"/>
    </source>
</evidence>
<keyword evidence="7 11" id="KW-0833">Ubl conjugation pathway</keyword>
<keyword evidence="8 11" id="KW-0378">Hydrolase</keyword>
<dbReference type="VEuPathDB" id="FungiDB:DIURU_005759"/>
<dbReference type="InterPro" id="IPR028889">
    <property type="entry name" value="USP"/>
</dbReference>
<dbReference type="CDD" id="cd02658">
    <property type="entry name" value="Peptidase_C19B"/>
    <property type="match status" value="1"/>
</dbReference>
<keyword evidence="4 11" id="KW-0479">Metal-binding</keyword>
<dbReference type="Pfam" id="PF00443">
    <property type="entry name" value="UCH"/>
    <property type="match status" value="1"/>
</dbReference>
<dbReference type="GO" id="GO:0016579">
    <property type="term" value="P:protein deubiquitination"/>
    <property type="evidence" value="ECO:0007669"/>
    <property type="project" value="InterPro"/>
</dbReference>
<reference evidence="18 19" key="1">
    <citation type="submission" date="2019-07" db="EMBL/GenBank/DDBJ databases">
        <title>Genome assembly of two rare yeast pathogens: Diutina rugosa and Trichomonascus ciferrii.</title>
        <authorList>
            <person name="Mixao V."/>
            <person name="Saus E."/>
            <person name="Hansen A."/>
            <person name="Lass-Flor C."/>
            <person name="Gabaldon T."/>
        </authorList>
    </citation>
    <scope>NUCLEOTIDE SEQUENCE [LARGE SCALE GENOMIC DNA]</scope>
    <source>
        <strain evidence="18 19">CBS 613</strain>
    </source>
</reference>
<evidence type="ECO:0000256" key="9">
    <source>
        <dbReference type="ARBA" id="ARBA00022807"/>
    </source>
</evidence>
<evidence type="ECO:0000256" key="10">
    <source>
        <dbReference type="ARBA" id="ARBA00022833"/>
    </source>
</evidence>
<evidence type="ECO:0000256" key="14">
    <source>
        <dbReference type="PROSITE-ProRule" id="PRU00502"/>
    </source>
</evidence>
<feature type="domain" description="USP" evidence="16">
    <location>
        <begin position="311"/>
        <end position="779"/>
    </location>
</feature>
<keyword evidence="10 11" id="KW-0862">Zinc</keyword>
<evidence type="ECO:0000256" key="4">
    <source>
        <dbReference type="ARBA" id="ARBA00022723"/>
    </source>
</evidence>
<dbReference type="RefSeq" id="XP_034009433.1">
    <property type="nucleotide sequence ID" value="XM_034158776.1"/>
</dbReference>
<dbReference type="InterPro" id="IPR001394">
    <property type="entry name" value="Peptidase_C19_UCH"/>
</dbReference>
<dbReference type="GO" id="GO:0005829">
    <property type="term" value="C:cytosol"/>
    <property type="evidence" value="ECO:0007669"/>
    <property type="project" value="TreeGrafter"/>
</dbReference>
<dbReference type="PROSITE" id="PS50030">
    <property type="entry name" value="UBA"/>
    <property type="match status" value="2"/>
</dbReference>
<dbReference type="InterPro" id="IPR038765">
    <property type="entry name" value="Papain-like_cys_pep_sf"/>
</dbReference>
<dbReference type="PIRSF" id="PIRSF016308">
    <property type="entry name" value="UBP"/>
    <property type="match status" value="1"/>
</dbReference>
<dbReference type="OMA" id="FVPCEHT"/>
<feature type="domain" description="UBP-type" evidence="17">
    <location>
        <begin position="161"/>
        <end position="269"/>
    </location>
</feature>
<evidence type="ECO:0000313" key="18">
    <source>
        <dbReference type="EMBL" id="KAA8896493.1"/>
    </source>
</evidence>
<evidence type="ECO:0000256" key="12">
    <source>
        <dbReference type="PIRSR" id="PIRSR016308-1"/>
    </source>
</evidence>
<evidence type="ECO:0000256" key="7">
    <source>
        <dbReference type="ARBA" id="ARBA00022786"/>
    </source>
</evidence>
<dbReference type="Gene3D" id="1.10.8.10">
    <property type="entry name" value="DNA helicase RuvA subunit, C-terminal domain"/>
    <property type="match status" value="2"/>
</dbReference>
<evidence type="ECO:0000259" key="15">
    <source>
        <dbReference type="PROSITE" id="PS50030"/>
    </source>
</evidence>
<comment type="catalytic activity">
    <reaction evidence="1 11">
        <text>Thiol-dependent hydrolysis of ester, thioester, amide, peptide and isopeptide bonds formed by the C-terminal Gly of ubiquitin (a 76-residue protein attached to proteins as an intracellular targeting signal).</text>
        <dbReference type="EC" id="3.4.19.12"/>
    </reaction>
</comment>
<gene>
    <name evidence="18" type="ORF">DIURU_005759</name>
</gene>
<dbReference type="EC" id="3.4.19.12" evidence="11"/>
<dbReference type="SUPFAM" id="SSF46934">
    <property type="entry name" value="UBA-like"/>
    <property type="match status" value="1"/>
</dbReference>
<feature type="binding site" evidence="13">
    <location>
        <position position="183"/>
    </location>
    <ligand>
        <name>Zn(2+)</name>
        <dbReference type="ChEBI" id="CHEBI:29105"/>
    </ligand>
</feature>
<keyword evidence="19" id="KW-1185">Reference proteome</keyword>
<dbReference type="PROSITE" id="PS50235">
    <property type="entry name" value="USP_3"/>
    <property type="match status" value="1"/>
</dbReference>
<dbReference type="PANTHER" id="PTHR24006">
    <property type="entry name" value="UBIQUITIN CARBOXYL-TERMINAL HYDROLASE"/>
    <property type="match status" value="1"/>
</dbReference>
<protein>
    <recommendedName>
        <fullName evidence="11">Ubiquitin carboxyl-terminal hydrolase</fullName>
        <ecNumber evidence="11">3.4.19.12</ecNumber>
    </recommendedName>
</protein>
<accession>A0A642UC01</accession>
<dbReference type="AlphaFoldDB" id="A0A642UC01"/>
<dbReference type="EMBL" id="SWFT01000164">
    <property type="protein sequence ID" value="KAA8896493.1"/>
    <property type="molecule type" value="Genomic_DNA"/>
</dbReference>
<evidence type="ECO:0000256" key="5">
    <source>
        <dbReference type="ARBA" id="ARBA00022737"/>
    </source>
</evidence>
<dbReference type="PROSITE" id="PS50271">
    <property type="entry name" value="ZF_UBP"/>
    <property type="match status" value="1"/>
</dbReference>
<dbReference type="InterPro" id="IPR009060">
    <property type="entry name" value="UBA-like_sf"/>
</dbReference>
<dbReference type="SMART" id="SM00290">
    <property type="entry name" value="ZnF_UBP"/>
    <property type="match status" value="1"/>
</dbReference>
<organism evidence="18 19">
    <name type="scientific">Diutina rugosa</name>
    <name type="common">Yeast</name>
    <name type="synonym">Candida rugosa</name>
    <dbReference type="NCBI Taxonomy" id="5481"/>
    <lineage>
        <taxon>Eukaryota</taxon>
        <taxon>Fungi</taxon>
        <taxon>Dikarya</taxon>
        <taxon>Ascomycota</taxon>
        <taxon>Saccharomycotina</taxon>
        <taxon>Pichiomycetes</taxon>
        <taxon>Debaryomycetaceae</taxon>
        <taxon>Diutina</taxon>
    </lineage>
</organism>
<feature type="domain" description="UBA" evidence="15">
    <location>
        <begin position="634"/>
        <end position="674"/>
    </location>
</feature>
<dbReference type="Proteomes" id="UP000449547">
    <property type="component" value="Unassembled WGS sequence"/>
</dbReference>
<keyword evidence="6 14" id="KW-0863">Zinc-finger</keyword>
<dbReference type="GO" id="GO:0006508">
    <property type="term" value="P:proteolysis"/>
    <property type="evidence" value="ECO:0007669"/>
    <property type="project" value="UniProtKB-KW"/>
</dbReference>
<dbReference type="PROSITE" id="PS00972">
    <property type="entry name" value="USP_1"/>
    <property type="match status" value="1"/>
</dbReference>
<evidence type="ECO:0000256" key="6">
    <source>
        <dbReference type="ARBA" id="ARBA00022771"/>
    </source>
</evidence>
<comment type="caution">
    <text evidence="18">The sequence shown here is derived from an EMBL/GenBank/DDBJ whole genome shotgun (WGS) entry which is preliminary data.</text>
</comment>
<feature type="active site" description="Proton acceptor" evidence="12">
    <location>
        <position position="728"/>
    </location>
</feature>
<dbReference type="PANTHER" id="PTHR24006:SF664">
    <property type="entry name" value="UBIQUITIN CARBOXYL-TERMINAL HYDROLASE"/>
    <property type="match status" value="1"/>
</dbReference>
<dbReference type="GO" id="GO:0008270">
    <property type="term" value="F:zinc ion binding"/>
    <property type="evidence" value="ECO:0007669"/>
    <property type="project" value="UniProtKB-UniRule"/>
</dbReference>
<evidence type="ECO:0000259" key="17">
    <source>
        <dbReference type="PROSITE" id="PS50271"/>
    </source>
</evidence>
<evidence type="ECO:0000256" key="3">
    <source>
        <dbReference type="ARBA" id="ARBA00022670"/>
    </source>
</evidence>
<dbReference type="Pfam" id="PF02148">
    <property type="entry name" value="zf-UBP"/>
    <property type="match status" value="1"/>
</dbReference>
<dbReference type="OrthoDB" id="361536at2759"/>
<dbReference type="Pfam" id="PF17807">
    <property type="entry name" value="zf-UBP_var"/>
    <property type="match status" value="1"/>
</dbReference>
<dbReference type="FunFam" id="3.30.40.10:FF:000396">
    <property type="entry name" value="Ubiquitin carboxyl-terminal hydrolase"/>
    <property type="match status" value="1"/>
</dbReference>
<dbReference type="InterPro" id="IPR050164">
    <property type="entry name" value="Peptidase_C19"/>
</dbReference>
<name>A0A642UC01_DIURU</name>
<feature type="binding site" evidence="13">
    <location>
        <position position="186"/>
    </location>
    <ligand>
        <name>Zn(2+)</name>
        <dbReference type="ChEBI" id="CHEBI:29105"/>
    </ligand>
</feature>
<dbReference type="GO" id="GO:0005634">
    <property type="term" value="C:nucleus"/>
    <property type="evidence" value="ECO:0007669"/>
    <property type="project" value="TreeGrafter"/>
</dbReference>
<dbReference type="Gene3D" id="3.30.40.10">
    <property type="entry name" value="Zinc/RING finger domain, C3HC4 (zinc finger)"/>
    <property type="match status" value="2"/>
</dbReference>
<keyword evidence="5" id="KW-0677">Repeat</keyword>
<dbReference type="SUPFAM" id="SSF57850">
    <property type="entry name" value="RING/U-box"/>
    <property type="match status" value="1"/>
</dbReference>
<dbReference type="GeneID" id="54784410"/>
<dbReference type="InterPro" id="IPR016652">
    <property type="entry name" value="Ubiquitinyl_hydrolase"/>
</dbReference>
<dbReference type="SMART" id="SM00165">
    <property type="entry name" value="UBA"/>
    <property type="match status" value="2"/>
</dbReference>
<evidence type="ECO:0000256" key="1">
    <source>
        <dbReference type="ARBA" id="ARBA00000707"/>
    </source>
</evidence>
<feature type="binding site" evidence="13">
    <location>
        <position position="203"/>
    </location>
    <ligand>
        <name>Zn(2+)</name>
        <dbReference type="ChEBI" id="CHEBI:29105"/>
    </ligand>
</feature>
<feature type="domain" description="UBA" evidence="15">
    <location>
        <begin position="560"/>
        <end position="610"/>
    </location>
</feature>
<dbReference type="InterPro" id="IPR015940">
    <property type="entry name" value="UBA"/>
</dbReference>
<dbReference type="InterPro" id="IPR018200">
    <property type="entry name" value="USP_CS"/>
</dbReference>
<dbReference type="Gene3D" id="3.90.70.10">
    <property type="entry name" value="Cysteine proteinases"/>
    <property type="match status" value="1"/>
</dbReference>
<evidence type="ECO:0000256" key="13">
    <source>
        <dbReference type="PIRSR" id="PIRSR016308-3"/>
    </source>
</evidence>
<dbReference type="InterPro" id="IPR041432">
    <property type="entry name" value="UBP13_Znf-UBP_var"/>
</dbReference>
<dbReference type="Pfam" id="PF00627">
    <property type="entry name" value="UBA"/>
    <property type="match status" value="2"/>
</dbReference>
<evidence type="ECO:0000313" key="19">
    <source>
        <dbReference type="Proteomes" id="UP000449547"/>
    </source>
</evidence>
<keyword evidence="3 11" id="KW-0645">Protease</keyword>
<evidence type="ECO:0000259" key="16">
    <source>
        <dbReference type="PROSITE" id="PS50235"/>
    </source>
</evidence>
<keyword evidence="9 11" id="KW-0788">Thiol protease</keyword>
<sequence length="780" mass="86319">MIDLPPQAATQVPANTPVYKDECMFTFDTPESNAEGLDVDVITYRGYARTSQNNFTGDNYARTGNRYYLNIRKQRKPEAPSALVGAGGDGEKPAKLQKLAVKDIADEDVWDYLYRVYDAETDQYFPLSDLSEPFQRLVASIIEAKSSTRQDEISTWEHEIGVCPHSIDIVQHPIEPLPSLKHCGQCDLTQNLWICLECGTLGCGRQQFGSDLPGNSHALAHYETTKHPVAVKLGSLSASGGYDAYCYQCNDEVKVPRIGEWLATFGINLADTNATEKSLVELNIEQNLKWDFSLDGADGAKYPPVFGKDFTGMANLGNSCYLNSVVQLLYSTEHYRQFFSKLEFDTMVSDPAHDLPTQLYKLYDGLWNGRFSVPVPPENYQAGIKPHQFKQLIGANHPEFQTMKQQDAYEFLTYLVDTVDKQWGLELNRPLKFLWGQKVVCTACRHGRITEELVDTVMVPIVKGENRGLVDGFTELSTPETIEGFHCDHCKQSTTAITAKGFVTFPDYLVVAAQRIALENWVPVKVETPIAVPYTLDVTNFAAPAMAEDEVELAPVASGAKDDSVPEFLPSADALSMLTAMGFPEPRCIKGLYHTGNADAEAAMNWILAHMDDPDIDQPLDLSKNASSGSGGPQVDAELVATVSSMGFSQQLATKALYLNGNDANAAVEWLFAHPDDDGVIDEGKPQRDVAAECRELRLALQGQDPGAGQYRVKAVVCHKGTSPHTGHYVVFIRQIVDGTEKWVLYNDEKVVEITDDTVAVGDPEDIRNNGYIYLFEKVK</sequence>
<dbReference type="GO" id="GO:0004843">
    <property type="term" value="F:cysteine-type deubiquitinase activity"/>
    <property type="evidence" value="ECO:0007669"/>
    <property type="project" value="UniProtKB-UniRule"/>
</dbReference>
<dbReference type="InterPro" id="IPR013083">
    <property type="entry name" value="Znf_RING/FYVE/PHD"/>
</dbReference>
<evidence type="ECO:0000256" key="8">
    <source>
        <dbReference type="ARBA" id="ARBA00022801"/>
    </source>
</evidence>
<feature type="active site" description="Nucleophile" evidence="12">
    <location>
        <position position="320"/>
    </location>
</feature>
<dbReference type="InterPro" id="IPR001607">
    <property type="entry name" value="Znf_UBP"/>
</dbReference>
<dbReference type="SUPFAM" id="SSF54001">
    <property type="entry name" value="Cysteine proteinases"/>
    <property type="match status" value="1"/>
</dbReference>